<dbReference type="InterPro" id="IPR017972">
    <property type="entry name" value="Cyt_P450_CS"/>
</dbReference>
<dbReference type="InterPro" id="IPR002397">
    <property type="entry name" value="Cyt_P450_B"/>
</dbReference>
<dbReference type="InterPro" id="IPR036396">
    <property type="entry name" value="Cyt_P450_sf"/>
</dbReference>
<reference evidence="4 5" key="1">
    <citation type="submission" date="2024-05" db="EMBL/GenBank/DDBJ databases">
        <authorList>
            <person name="Jiang F."/>
        </authorList>
    </citation>
    <scope>NUCLEOTIDE SEQUENCE [LARGE SCALE GENOMIC DNA]</scope>
    <source>
        <strain evidence="4 5">LZ166</strain>
    </source>
</reference>
<comment type="cofactor">
    <cofactor evidence="1">
        <name>heme</name>
        <dbReference type="ChEBI" id="CHEBI:30413"/>
    </cofactor>
</comment>
<keyword evidence="3" id="KW-0503">Monooxygenase</keyword>
<protein>
    <submittedName>
        <fullName evidence="4">Cytochrome P450</fullName>
    </submittedName>
</protein>
<dbReference type="RefSeq" id="WP_367955305.1">
    <property type="nucleotide sequence ID" value="NZ_JBDPGJ010000004.1"/>
</dbReference>
<evidence type="ECO:0000256" key="2">
    <source>
        <dbReference type="ARBA" id="ARBA00010617"/>
    </source>
</evidence>
<organism evidence="4 5">
    <name type="scientific">Aquibium pacificus</name>
    <dbReference type="NCBI Taxonomy" id="3153579"/>
    <lineage>
        <taxon>Bacteria</taxon>
        <taxon>Pseudomonadati</taxon>
        <taxon>Pseudomonadota</taxon>
        <taxon>Alphaproteobacteria</taxon>
        <taxon>Hyphomicrobiales</taxon>
        <taxon>Phyllobacteriaceae</taxon>
        <taxon>Aquibium</taxon>
    </lineage>
</organism>
<name>A0ABV3SN56_9HYPH</name>
<keyword evidence="3" id="KW-0479">Metal-binding</keyword>
<dbReference type="Pfam" id="PF00067">
    <property type="entry name" value="p450"/>
    <property type="match status" value="1"/>
</dbReference>
<evidence type="ECO:0000313" key="4">
    <source>
        <dbReference type="EMBL" id="MEX0407424.1"/>
    </source>
</evidence>
<keyword evidence="3" id="KW-0560">Oxidoreductase</keyword>
<comment type="similarity">
    <text evidence="2 3">Belongs to the cytochrome P450 family.</text>
</comment>
<dbReference type="PRINTS" id="PR00385">
    <property type="entry name" value="P450"/>
</dbReference>
<dbReference type="SUPFAM" id="SSF48264">
    <property type="entry name" value="Cytochrome P450"/>
    <property type="match status" value="1"/>
</dbReference>
<dbReference type="PANTHER" id="PTHR46696:SF1">
    <property type="entry name" value="CYTOCHROME P450 YJIB-RELATED"/>
    <property type="match status" value="1"/>
</dbReference>
<keyword evidence="3" id="KW-0408">Iron</keyword>
<keyword evidence="5" id="KW-1185">Reference proteome</keyword>
<dbReference type="InterPro" id="IPR001128">
    <property type="entry name" value="Cyt_P450"/>
</dbReference>
<dbReference type="PROSITE" id="PS00086">
    <property type="entry name" value="CYTOCHROME_P450"/>
    <property type="match status" value="1"/>
</dbReference>
<evidence type="ECO:0000256" key="1">
    <source>
        <dbReference type="ARBA" id="ARBA00001971"/>
    </source>
</evidence>
<accession>A0ABV3SN56</accession>
<comment type="caution">
    <text evidence="4">The sequence shown here is derived from an EMBL/GenBank/DDBJ whole genome shotgun (WGS) entry which is preliminary data.</text>
</comment>
<gene>
    <name evidence="4" type="ORF">ABGN05_17330</name>
</gene>
<dbReference type="PRINTS" id="PR00359">
    <property type="entry name" value="BP450"/>
</dbReference>
<evidence type="ECO:0000313" key="5">
    <source>
        <dbReference type="Proteomes" id="UP001556692"/>
    </source>
</evidence>
<proteinExistence type="inferred from homology"/>
<dbReference type="Gene3D" id="1.10.630.10">
    <property type="entry name" value="Cytochrome P450"/>
    <property type="match status" value="1"/>
</dbReference>
<dbReference type="PANTHER" id="PTHR46696">
    <property type="entry name" value="P450, PUTATIVE (EUROFUNG)-RELATED"/>
    <property type="match status" value="1"/>
</dbReference>
<keyword evidence="3" id="KW-0349">Heme</keyword>
<sequence length="404" mass="45107">MSDVAEIERSAEAPVLDIDPYAIDVLRDPYPFHRELREAGPIALIKPYSVYAVGRHVECAEVLTDHTRFTASAGIGIQDIRKPGAFRIPNRLLENDPPGHTAIRGTLTKYLSPIVIRRWREHFETEAARLAERLVDMGEFDGVTDLAETFVLKVFPEAVGVDLPRENILAIGEMRFNQSGPPNELYHRAMKRAQPYLEWFENSVQRKGVIKGSIAEMLFDAEDRGEFDEGIASNMVRSFVGGGTDSTITGIGHTLHLLARNPDQWAILRSDQTKVKSAFEEALRLETPFQVTYRTTVGEVSLSGVRLTPDTKVGVFLGAANRDPRKWADPDRFDVTRDTTGVHLGFGSGPHICIGQMIARLESEAILKALVKVADRLELAGEARFRPINQMRQLDSLPLRVKKS</sequence>
<dbReference type="EMBL" id="JBDPGJ010000004">
    <property type="protein sequence ID" value="MEX0407424.1"/>
    <property type="molecule type" value="Genomic_DNA"/>
</dbReference>
<evidence type="ECO:0000256" key="3">
    <source>
        <dbReference type="RuleBase" id="RU000461"/>
    </source>
</evidence>
<dbReference type="Proteomes" id="UP001556692">
    <property type="component" value="Unassembled WGS sequence"/>
</dbReference>